<protein>
    <submittedName>
        <fullName evidence="1">Uncharacterized protein</fullName>
    </submittedName>
</protein>
<sequence length="28" mass="3163">EARKVIAFADSFTSRFMMRKTITPTVGT</sequence>
<dbReference type="EMBL" id="CADCUR010000029">
    <property type="protein sequence ID" value="CAA9381272.1"/>
    <property type="molecule type" value="Genomic_DNA"/>
</dbReference>
<name>A0A6J4N919_9BACT</name>
<accession>A0A6J4N919</accession>
<proteinExistence type="predicted"/>
<dbReference type="AlphaFoldDB" id="A0A6J4N919"/>
<feature type="non-terminal residue" evidence="1">
    <location>
        <position position="1"/>
    </location>
</feature>
<reference evidence="1" key="1">
    <citation type="submission" date="2020-02" db="EMBL/GenBank/DDBJ databases">
        <authorList>
            <person name="Meier V. D."/>
        </authorList>
    </citation>
    <scope>NUCLEOTIDE SEQUENCE</scope>
    <source>
        <strain evidence="1">AVDCRST_MAG74</strain>
    </source>
</reference>
<evidence type="ECO:0000313" key="1">
    <source>
        <dbReference type="EMBL" id="CAA9381272.1"/>
    </source>
</evidence>
<gene>
    <name evidence="1" type="ORF">AVDCRST_MAG74-391</name>
</gene>
<organism evidence="1">
    <name type="scientific">uncultured Pyrinomonadaceae bacterium</name>
    <dbReference type="NCBI Taxonomy" id="2283094"/>
    <lineage>
        <taxon>Bacteria</taxon>
        <taxon>Pseudomonadati</taxon>
        <taxon>Acidobacteriota</taxon>
        <taxon>Blastocatellia</taxon>
        <taxon>Blastocatellales</taxon>
        <taxon>Pyrinomonadaceae</taxon>
        <taxon>environmental samples</taxon>
    </lineage>
</organism>